<protein>
    <submittedName>
        <fullName evidence="1">Uncharacterized protein</fullName>
    </submittedName>
</protein>
<dbReference type="EMBL" id="CM043785">
    <property type="protein sequence ID" value="KAI4832782.1"/>
    <property type="molecule type" value="Genomic_DNA"/>
</dbReference>
<sequence length="82" mass="9134">MRSGALWLMLLEDFWLLLPPLIFAGTGIISGSLVFMLPETLNIRLPENIFDVEEGRQSEANGDAKIELNEIKSNEVTASKDN</sequence>
<organism evidence="1 2">
    <name type="scientific">Chaenocephalus aceratus</name>
    <name type="common">Blackfin icefish</name>
    <name type="synonym">Chaenichthys aceratus</name>
    <dbReference type="NCBI Taxonomy" id="36190"/>
    <lineage>
        <taxon>Eukaryota</taxon>
        <taxon>Metazoa</taxon>
        <taxon>Chordata</taxon>
        <taxon>Craniata</taxon>
        <taxon>Vertebrata</taxon>
        <taxon>Euteleostomi</taxon>
        <taxon>Actinopterygii</taxon>
        <taxon>Neopterygii</taxon>
        <taxon>Teleostei</taxon>
        <taxon>Neoteleostei</taxon>
        <taxon>Acanthomorphata</taxon>
        <taxon>Eupercaria</taxon>
        <taxon>Perciformes</taxon>
        <taxon>Notothenioidei</taxon>
        <taxon>Channichthyidae</taxon>
        <taxon>Chaenocephalus</taxon>
    </lineage>
</organism>
<comment type="caution">
    <text evidence="1">The sequence shown here is derived from an EMBL/GenBank/DDBJ whole genome shotgun (WGS) entry which is preliminary data.</text>
</comment>
<evidence type="ECO:0000313" key="2">
    <source>
        <dbReference type="Proteomes" id="UP001057452"/>
    </source>
</evidence>
<gene>
    <name evidence="1" type="ORF">KUCAC02_015730</name>
</gene>
<accession>A0ACB9XZJ7</accession>
<name>A0ACB9XZJ7_CHAAC</name>
<dbReference type="Proteomes" id="UP001057452">
    <property type="component" value="Chromosome 1"/>
</dbReference>
<keyword evidence="2" id="KW-1185">Reference proteome</keyword>
<proteinExistence type="predicted"/>
<reference evidence="1" key="1">
    <citation type="submission" date="2022-05" db="EMBL/GenBank/DDBJ databases">
        <title>Chromosome-level genome of Chaenocephalus aceratus.</title>
        <authorList>
            <person name="Park H."/>
        </authorList>
    </citation>
    <scope>NUCLEOTIDE SEQUENCE</scope>
    <source>
        <strain evidence="1">KU_202001</strain>
    </source>
</reference>
<evidence type="ECO:0000313" key="1">
    <source>
        <dbReference type="EMBL" id="KAI4832782.1"/>
    </source>
</evidence>